<evidence type="ECO:0000313" key="2">
    <source>
        <dbReference type="Proteomes" id="UP000299102"/>
    </source>
</evidence>
<keyword evidence="2" id="KW-1185">Reference proteome</keyword>
<sequence>MWQRVAMCKLLCDSLLTRFDGAVYYSIHFDYYSVATRRHGKRRHANDSAYPAPIDVSRLYIYPSIAWRPVATASLATPTIRFGLHL</sequence>
<organism evidence="1 2">
    <name type="scientific">Eumeta variegata</name>
    <name type="common">Bagworm moth</name>
    <name type="synonym">Eumeta japonica</name>
    <dbReference type="NCBI Taxonomy" id="151549"/>
    <lineage>
        <taxon>Eukaryota</taxon>
        <taxon>Metazoa</taxon>
        <taxon>Ecdysozoa</taxon>
        <taxon>Arthropoda</taxon>
        <taxon>Hexapoda</taxon>
        <taxon>Insecta</taxon>
        <taxon>Pterygota</taxon>
        <taxon>Neoptera</taxon>
        <taxon>Endopterygota</taxon>
        <taxon>Lepidoptera</taxon>
        <taxon>Glossata</taxon>
        <taxon>Ditrysia</taxon>
        <taxon>Tineoidea</taxon>
        <taxon>Psychidae</taxon>
        <taxon>Oiketicinae</taxon>
        <taxon>Eumeta</taxon>
    </lineage>
</organism>
<protein>
    <submittedName>
        <fullName evidence="1">Uncharacterized protein</fullName>
    </submittedName>
</protein>
<proteinExistence type="predicted"/>
<dbReference type="Proteomes" id="UP000299102">
    <property type="component" value="Unassembled WGS sequence"/>
</dbReference>
<reference evidence="1 2" key="1">
    <citation type="journal article" date="2019" name="Commun. Biol.">
        <title>The bagworm genome reveals a unique fibroin gene that provides high tensile strength.</title>
        <authorList>
            <person name="Kono N."/>
            <person name="Nakamura H."/>
            <person name="Ohtoshi R."/>
            <person name="Tomita M."/>
            <person name="Numata K."/>
            <person name="Arakawa K."/>
        </authorList>
    </citation>
    <scope>NUCLEOTIDE SEQUENCE [LARGE SCALE GENOMIC DNA]</scope>
</reference>
<dbReference type="EMBL" id="BGZK01000547">
    <property type="protein sequence ID" value="GBP49543.1"/>
    <property type="molecule type" value="Genomic_DNA"/>
</dbReference>
<evidence type="ECO:0000313" key="1">
    <source>
        <dbReference type="EMBL" id="GBP49543.1"/>
    </source>
</evidence>
<dbReference type="AlphaFoldDB" id="A0A4C1WEN2"/>
<accession>A0A4C1WEN2</accession>
<comment type="caution">
    <text evidence="1">The sequence shown here is derived from an EMBL/GenBank/DDBJ whole genome shotgun (WGS) entry which is preliminary data.</text>
</comment>
<gene>
    <name evidence="1" type="ORF">EVAR_45607_1</name>
</gene>
<name>A0A4C1WEN2_EUMVA</name>